<comment type="catalytic activity">
    <reaction evidence="13">
        <text>[GlcNAc-(1-&gt;4)-Mur2Ac(oyl-L-Ala-gamma-D-Glu-L-Lys-D-Ala-D-Ala)](n)-di-trans,octa-cis-undecaprenyl diphosphate + beta-D-GlcNAc-(1-&gt;4)-Mur2Ac(oyl-L-Ala-gamma-D-Glu-L-Lys-D-Ala-D-Ala)-di-trans,octa-cis-undecaprenyl diphosphate = [GlcNAc-(1-&gt;4)-Mur2Ac(oyl-L-Ala-gamma-D-Glu-L-Lys-D-Ala-D-Ala)](n+1)-di-trans,octa-cis-undecaprenyl diphosphate + di-trans,octa-cis-undecaprenyl diphosphate + H(+)</text>
        <dbReference type="Rhea" id="RHEA:23708"/>
        <dbReference type="Rhea" id="RHEA-COMP:9602"/>
        <dbReference type="Rhea" id="RHEA-COMP:9603"/>
        <dbReference type="ChEBI" id="CHEBI:15378"/>
        <dbReference type="ChEBI" id="CHEBI:58405"/>
        <dbReference type="ChEBI" id="CHEBI:60033"/>
        <dbReference type="ChEBI" id="CHEBI:78435"/>
        <dbReference type="EC" id="2.4.99.28"/>
    </reaction>
</comment>
<comment type="catalytic activity">
    <reaction evidence="12">
        <text>Preferential cleavage: (Ac)2-L-Lys-D-Ala-|-D-Ala. Also transpeptidation of peptidyl-alanyl moieties that are N-acyl substituents of D-alanine.</text>
        <dbReference type="EC" id="3.4.16.4"/>
    </reaction>
</comment>
<dbReference type="Gene3D" id="3.40.710.10">
    <property type="entry name" value="DD-peptidase/beta-lactamase superfamily"/>
    <property type="match status" value="1"/>
</dbReference>
<evidence type="ECO:0000256" key="5">
    <source>
        <dbReference type="ARBA" id="ARBA00022676"/>
    </source>
</evidence>
<dbReference type="InterPro" id="IPR050396">
    <property type="entry name" value="Glycosyltr_51/Transpeptidase"/>
</dbReference>
<evidence type="ECO:0000256" key="8">
    <source>
        <dbReference type="ARBA" id="ARBA00022960"/>
    </source>
</evidence>
<evidence type="ECO:0000313" key="18">
    <source>
        <dbReference type="EMBL" id="PYI66162.1"/>
    </source>
</evidence>
<dbReference type="GO" id="GO:0008360">
    <property type="term" value="P:regulation of cell shape"/>
    <property type="evidence" value="ECO:0007669"/>
    <property type="project" value="UniProtKB-KW"/>
</dbReference>
<dbReference type="InterPro" id="IPR001460">
    <property type="entry name" value="PCN-bd_Tpept"/>
</dbReference>
<dbReference type="GO" id="GO:0030288">
    <property type="term" value="C:outer membrane-bounded periplasmic space"/>
    <property type="evidence" value="ECO:0007669"/>
    <property type="project" value="TreeGrafter"/>
</dbReference>
<reference evidence="18 19" key="1">
    <citation type="submission" date="2018-05" db="EMBL/GenBank/DDBJ databases">
        <title>Genetic diversity of glacier-inhabiting Cryobacterium bacteria in China and description of Cryobacterium mengkeensis sp. nov. and Arthrobacter glacialis sp. nov.</title>
        <authorList>
            <person name="Liu Q."/>
            <person name="Xin Y.-H."/>
        </authorList>
    </citation>
    <scope>NUCLEOTIDE SEQUENCE [LARGE SCALE GENOMIC DNA]</scope>
    <source>
        <strain evidence="18 19">LI2</strain>
    </source>
</reference>
<keyword evidence="15" id="KW-1133">Transmembrane helix</keyword>
<feature type="transmembrane region" description="Helical" evidence="15">
    <location>
        <begin position="20"/>
        <end position="42"/>
    </location>
</feature>
<organism evidence="18 19">
    <name type="scientific">Arthrobacter livingstonensis</name>
    <dbReference type="NCBI Taxonomy" id="670078"/>
    <lineage>
        <taxon>Bacteria</taxon>
        <taxon>Bacillati</taxon>
        <taxon>Actinomycetota</taxon>
        <taxon>Actinomycetes</taxon>
        <taxon>Micrococcales</taxon>
        <taxon>Micrococcaceae</taxon>
        <taxon>Arthrobacter</taxon>
    </lineage>
</organism>
<evidence type="ECO:0000256" key="15">
    <source>
        <dbReference type="SAM" id="Phobius"/>
    </source>
</evidence>
<evidence type="ECO:0000256" key="14">
    <source>
        <dbReference type="SAM" id="MobiDB-lite"/>
    </source>
</evidence>
<dbReference type="GO" id="GO:0071555">
    <property type="term" value="P:cell wall organization"/>
    <property type="evidence" value="ECO:0007669"/>
    <property type="project" value="UniProtKB-KW"/>
</dbReference>
<name>A0A2V5L6A6_9MICC</name>
<comment type="similarity">
    <text evidence="2">In the N-terminal section; belongs to the glycosyltransferase 51 family.</text>
</comment>
<evidence type="ECO:0000259" key="17">
    <source>
        <dbReference type="Pfam" id="PF00912"/>
    </source>
</evidence>
<dbReference type="GO" id="GO:0008658">
    <property type="term" value="F:penicillin binding"/>
    <property type="evidence" value="ECO:0007669"/>
    <property type="project" value="InterPro"/>
</dbReference>
<evidence type="ECO:0000313" key="19">
    <source>
        <dbReference type="Proteomes" id="UP000247832"/>
    </source>
</evidence>
<dbReference type="EMBL" id="QJVD01000017">
    <property type="protein sequence ID" value="PYI66162.1"/>
    <property type="molecule type" value="Genomic_DNA"/>
</dbReference>
<dbReference type="Pfam" id="PF00905">
    <property type="entry name" value="Transpeptidase"/>
    <property type="match status" value="1"/>
</dbReference>
<keyword evidence="5" id="KW-0328">Glycosyltransferase</keyword>
<dbReference type="GO" id="GO:0006508">
    <property type="term" value="P:proteolysis"/>
    <property type="evidence" value="ECO:0007669"/>
    <property type="project" value="UniProtKB-KW"/>
</dbReference>
<feature type="compositionally biased region" description="Basic and acidic residues" evidence="14">
    <location>
        <begin position="724"/>
        <end position="735"/>
    </location>
</feature>
<keyword evidence="11" id="KW-0961">Cell wall biogenesis/degradation</keyword>
<dbReference type="GO" id="GO:0008955">
    <property type="term" value="F:peptidoglycan glycosyltransferase activity"/>
    <property type="evidence" value="ECO:0007669"/>
    <property type="project" value="UniProtKB-EC"/>
</dbReference>
<feature type="region of interest" description="Disordered" evidence="14">
    <location>
        <begin position="703"/>
        <end position="744"/>
    </location>
</feature>
<evidence type="ECO:0000256" key="1">
    <source>
        <dbReference type="ARBA" id="ARBA00007090"/>
    </source>
</evidence>
<dbReference type="InterPro" id="IPR023346">
    <property type="entry name" value="Lysozyme-like_dom_sf"/>
</dbReference>
<gene>
    <name evidence="18" type="ORF">CVV68_15320</name>
</gene>
<dbReference type="InterPro" id="IPR036950">
    <property type="entry name" value="PBP_transglycosylase"/>
</dbReference>
<proteinExistence type="inferred from homology"/>
<dbReference type="PANTHER" id="PTHR32282">
    <property type="entry name" value="BINDING PROTEIN TRANSPEPTIDASE, PUTATIVE-RELATED"/>
    <property type="match status" value="1"/>
</dbReference>
<evidence type="ECO:0000256" key="11">
    <source>
        <dbReference type="ARBA" id="ARBA00023316"/>
    </source>
</evidence>
<dbReference type="RefSeq" id="WP_110501871.1">
    <property type="nucleotide sequence ID" value="NZ_QJVD01000017.1"/>
</dbReference>
<keyword evidence="6 18" id="KW-0808">Transferase</keyword>
<comment type="similarity">
    <text evidence="1">In the C-terminal section; belongs to the transpeptidase family.</text>
</comment>
<dbReference type="GO" id="GO:0009252">
    <property type="term" value="P:peptidoglycan biosynthetic process"/>
    <property type="evidence" value="ECO:0007669"/>
    <property type="project" value="UniProtKB-KW"/>
</dbReference>
<dbReference type="OrthoDB" id="9766909at2"/>
<evidence type="ECO:0000256" key="10">
    <source>
        <dbReference type="ARBA" id="ARBA00023268"/>
    </source>
</evidence>
<dbReference type="SUPFAM" id="SSF53955">
    <property type="entry name" value="Lysozyme-like"/>
    <property type="match status" value="1"/>
</dbReference>
<dbReference type="PANTHER" id="PTHR32282:SF33">
    <property type="entry name" value="PEPTIDOGLYCAN GLYCOSYLTRANSFERASE"/>
    <property type="match status" value="1"/>
</dbReference>
<evidence type="ECO:0000256" key="4">
    <source>
        <dbReference type="ARBA" id="ARBA00022670"/>
    </source>
</evidence>
<dbReference type="InterPro" id="IPR012338">
    <property type="entry name" value="Beta-lactam/transpept-like"/>
</dbReference>
<keyword evidence="3" id="KW-0121">Carboxypeptidase</keyword>
<keyword evidence="7" id="KW-0378">Hydrolase</keyword>
<dbReference type="Pfam" id="PF00912">
    <property type="entry name" value="Transgly"/>
    <property type="match status" value="1"/>
</dbReference>
<keyword evidence="10" id="KW-0511">Multifunctional enzyme</keyword>
<comment type="caution">
    <text evidence="18">The sequence shown here is derived from an EMBL/GenBank/DDBJ whole genome shotgun (WGS) entry which is preliminary data.</text>
</comment>
<dbReference type="InterPro" id="IPR001264">
    <property type="entry name" value="Glyco_trans_51"/>
</dbReference>
<dbReference type="AlphaFoldDB" id="A0A2V5L6A6"/>
<dbReference type="Proteomes" id="UP000247832">
    <property type="component" value="Unassembled WGS sequence"/>
</dbReference>
<accession>A0A2V5L6A6</accession>
<sequence>MAAKKHPIFDTATTLGKLMLFLGVSAICGVLVAGLMVPAVALTGNTATSSIDFFDQLPDEMNVGVPAQSSKILASDGSELATFYDQNRTEVKLADISPFMKNAVIAIEDARYYEHGGIDTKGLMRAVVSMVQGGARQGASTITQQYVNNVIIQTYAANGENDKIKLGSDKTAGDKVREIKLAIAMEKKYSKDDILQGYLNWVFFANNTYGIEAASSYYFGVHAKNLTLPQAALLAGVVNSPTRYDPVVNPDNAISRRNMVLANMLDQKKIDKKQYDAAVKAKLDLKIHEIKNGCSTAVRAEYFCEYATNLIANDPAYGKTKADREKLLYQGGLTVKTTLDPKLQDAAQAQFANYTPMNNNPDKVGQALVTVQPKTGKVMAMAQNTKLHAPKGQWSTEYNFAVDKFDKKGNSLGGSGGFDVGSTIKPFTYAEWLNSGHKINDIVNASVRRYPVGFNWQNSCGTTTGAYDSSDPVNAADDLQNAEDGRYSPITAHMGLALSLNTATVASASQLDLCNIQKMMTATGIHLGGDPNKPYDVSNISSLLGSGEVAPLTMATAFATFASGGVHCDPIALVSVTNAKGDKFPVPTANCKQTVKPEVAAGVVHTLQQVLKNGSGYNIPLQYPAGAKTGTTNDSQQTWTTGFTKGLVTSSWLGSPEDKNRGNNDKLIANTRIPYVDGSTYAGKAWQSYMNAVAGTFDTSGFPEPPSSMLNPIVVPPPPSAPTDTKKDTKKDDSNKPPAAKKKD</sequence>
<evidence type="ECO:0000256" key="12">
    <source>
        <dbReference type="ARBA" id="ARBA00034000"/>
    </source>
</evidence>
<evidence type="ECO:0000256" key="9">
    <source>
        <dbReference type="ARBA" id="ARBA00022984"/>
    </source>
</evidence>
<dbReference type="SUPFAM" id="SSF56601">
    <property type="entry name" value="beta-lactamase/transpeptidase-like"/>
    <property type="match status" value="1"/>
</dbReference>
<evidence type="ECO:0000256" key="13">
    <source>
        <dbReference type="ARBA" id="ARBA00049902"/>
    </source>
</evidence>
<keyword evidence="15" id="KW-0812">Transmembrane</keyword>
<evidence type="ECO:0000256" key="6">
    <source>
        <dbReference type="ARBA" id="ARBA00022679"/>
    </source>
</evidence>
<feature type="domain" description="Glycosyl transferase family 51" evidence="17">
    <location>
        <begin position="77"/>
        <end position="264"/>
    </location>
</feature>
<feature type="domain" description="Penicillin-binding protein transpeptidase" evidence="16">
    <location>
        <begin position="368"/>
        <end position="636"/>
    </location>
</feature>
<evidence type="ECO:0000256" key="3">
    <source>
        <dbReference type="ARBA" id="ARBA00022645"/>
    </source>
</evidence>
<keyword evidence="15" id="KW-0472">Membrane</keyword>
<dbReference type="GO" id="GO:0009002">
    <property type="term" value="F:serine-type D-Ala-D-Ala carboxypeptidase activity"/>
    <property type="evidence" value="ECO:0007669"/>
    <property type="project" value="UniProtKB-EC"/>
</dbReference>
<evidence type="ECO:0000259" key="16">
    <source>
        <dbReference type="Pfam" id="PF00905"/>
    </source>
</evidence>
<dbReference type="FunFam" id="1.10.3810.10:FF:000001">
    <property type="entry name" value="Penicillin-binding protein 1A"/>
    <property type="match status" value="1"/>
</dbReference>
<protein>
    <submittedName>
        <fullName evidence="18">Glycosyl transferase</fullName>
    </submittedName>
</protein>
<evidence type="ECO:0000256" key="2">
    <source>
        <dbReference type="ARBA" id="ARBA00007739"/>
    </source>
</evidence>
<evidence type="ECO:0000256" key="7">
    <source>
        <dbReference type="ARBA" id="ARBA00022801"/>
    </source>
</evidence>
<dbReference type="Gene3D" id="1.10.3810.10">
    <property type="entry name" value="Biosynthetic peptidoglycan transglycosylase-like"/>
    <property type="match status" value="1"/>
</dbReference>
<keyword evidence="9" id="KW-0573">Peptidoglycan synthesis</keyword>
<keyword evidence="19" id="KW-1185">Reference proteome</keyword>
<keyword evidence="8" id="KW-0133">Cell shape</keyword>
<keyword evidence="4" id="KW-0645">Protease</keyword>